<dbReference type="InterPro" id="IPR016039">
    <property type="entry name" value="Thiolase-like"/>
</dbReference>
<dbReference type="SUPFAM" id="SSF53901">
    <property type="entry name" value="Thiolase-like"/>
    <property type="match status" value="1"/>
</dbReference>
<sequence length="278" mass="30076">MSTRHQSIIQPIAIVGISAELPSGVYAEKNFDYKEFFEFLLNKGEAYEEIPTDRFDIRSWGGHAMGQVSTSHGSFLKEVDFFDHTEFGISAKDARAMALSTRKLIELSFLALLDSGIDYRGQNVGCFASGTAFDILSIADPDEFEAKGSFAGTPCMIANKISYHLDLRGPSIPVDTACSSSLTALHLAVQSLRTGDCEAAIVGGCQLNLRLADFVQYSQGSLLAPDGKCKPFDADADGFSRGEGAVVIVLKAYDDAVRDADHIYGVVCIPSLLALEFY</sequence>
<dbReference type="SMART" id="SM00825">
    <property type="entry name" value="PKS_KS"/>
    <property type="match status" value="1"/>
</dbReference>
<evidence type="ECO:0000256" key="2">
    <source>
        <dbReference type="ARBA" id="ARBA00022553"/>
    </source>
</evidence>
<keyword evidence="1" id="KW-0596">Phosphopantetheine</keyword>
<gene>
    <name evidence="5" type="ORF">SERLA73DRAFT_115868</name>
</gene>
<dbReference type="PROSITE" id="PS52004">
    <property type="entry name" value="KS3_2"/>
    <property type="match status" value="1"/>
</dbReference>
<dbReference type="InterPro" id="IPR018201">
    <property type="entry name" value="Ketoacyl_synth_AS"/>
</dbReference>
<organism evidence="6">
    <name type="scientific">Serpula lacrymans var. lacrymans (strain S7.3)</name>
    <name type="common">Dry rot fungus</name>
    <dbReference type="NCBI Taxonomy" id="936435"/>
    <lineage>
        <taxon>Eukaryota</taxon>
        <taxon>Fungi</taxon>
        <taxon>Dikarya</taxon>
        <taxon>Basidiomycota</taxon>
        <taxon>Agaricomycotina</taxon>
        <taxon>Agaricomycetes</taxon>
        <taxon>Agaricomycetidae</taxon>
        <taxon>Boletales</taxon>
        <taxon>Coniophorineae</taxon>
        <taxon>Serpulaceae</taxon>
        <taxon>Serpula</taxon>
    </lineage>
</organism>
<proteinExistence type="predicted"/>
<dbReference type="PROSITE" id="PS00606">
    <property type="entry name" value="KS3_1"/>
    <property type="match status" value="1"/>
</dbReference>
<dbReference type="STRING" id="936435.F8QE34"/>
<keyword evidence="2" id="KW-0597">Phosphoprotein</keyword>
<dbReference type="InterPro" id="IPR014030">
    <property type="entry name" value="Ketoacyl_synth_N"/>
</dbReference>
<dbReference type="GO" id="GO:0006633">
    <property type="term" value="P:fatty acid biosynthetic process"/>
    <property type="evidence" value="ECO:0007669"/>
    <property type="project" value="InterPro"/>
</dbReference>
<dbReference type="Gene3D" id="3.40.47.10">
    <property type="match status" value="1"/>
</dbReference>
<evidence type="ECO:0000313" key="5">
    <source>
        <dbReference type="EMBL" id="EGN93409.1"/>
    </source>
</evidence>
<dbReference type="EMBL" id="GL945492">
    <property type="protein sequence ID" value="EGN93409.1"/>
    <property type="molecule type" value="Genomic_DNA"/>
</dbReference>
<dbReference type="FunCoup" id="F8QE34">
    <property type="interactions" value="314"/>
</dbReference>
<dbReference type="InParanoid" id="F8QE34"/>
<accession>F8QE34</accession>
<dbReference type="PANTHER" id="PTHR43775:SF37">
    <property type="entry name" value="SI:DKEY-61P9.11"/>
    <property type="match status" value="1"/>
</dbReference>
<dbReference type="Pfam" id="PF00109">
    <property type="entry name" value="ketoacyl-synt"/>
    <property type="match status" value="1"/>
</dbReference>
<evidence type="ECO:0000256" key="1">
    <source>
        <dbReference type="ARBA" id="ARBA00022450"/>
    </source>
</evidence>
<dbReference type="AlphaFoldDB" id="F8QE34"/>
<dbReference type="PANTHER" id="PTHR43775">
    <property type="entry name" value="FATTY ACID SYNTHASE"/>
    <property type="match status" value="1"/>
</dbReference>
<dbReference type="CDD" id="cd00833">
    <property type="entry name" value="PKS"/>
    <property type="match status" value="1"/>
</dbReference>
<dbReference type="HOGENOM" id="CLU_000022_16_2_1"/>
<keyword evidence="3" id="KW-0808">Transferase</keyword>
<dbReference type="GO" id="GO:0004315">
    <property type="term" value="F:3-oxoacyl-[acyl-carrier-protein] synthase activity"/>
    <property type="evidence" value="ECO:0007669"/>
    <property type="project" value="InterPro"/>
</dbReference>
<evidence type="ECO:0000313" key="6">
    <source>
        <dbReference type="Proteomes" id="UP000008063"/>
    </source>
</evidence>
<dbReference type="InterPro" id="IPR020841">
    <property type="entry name" value="PKS_Beta-ketoAc_synthase_dom"/>
</dbReference>
<dbReference type="GO" id="GO:0004312">
    <property type="term" value="F:fatty acid synthase activity"/>
    <property type="evidence" value="ECO:0007669"/>
    <property type="project" value="TreeGrafter"/>
</dbReference>
<dbReference type="InterPro" id="IPR050091">
    <property type="entry name" value="PKS_NRPS_Biosynth_Enz"/>
</dbReference>
<evidence type="ECO:0000259" key="4">
    <source>
        <dbReference type="PROSITE" id="PS52004"/>
    </source>
</evidence>
<evidence type="ECO:0000256" key="3">
    <source>
        <dbReference type="ARBA" id="ARBA00022679"/>
    </source>
</evidence>
<dbReference type="Proteomes" id="UP000008063">
    <property type="component" value="Unassembled WGS sequence"/>
</dbReference>
<dbReference type="OrthoDB" id="329835at2759"/>
<protein>
    <recommendedName>
        <fullName evidence="4">Ketosynthase family 3 (KS3) domain-containing protein</fullName>
    </recommendedName>
</protein>
<feature type="domain" description="Ketosynthase family 3 (KS3)" evidence="4">
    <location>
        <begin position="9"/>
        <end position="278"/>
    </location>
</feature>
<name>F8QE34_SERL3</name>
<reference evidence="6" key="1">
    <citation type="journal article" date="2011" name="Science">
        <title>The plant cell wall-decomposing machinery underlies the functional diversity of forest fungi.</title>
        <authorList>
            <person name="Eastwood D.C."/>
            <person name="Floudas D."/>
            <person name="Binder M."/>
            <person name="Majcherczyk A."/>
            <person name="Schneider P."/>
            <person name="Aerts A."/>
            <person name="Asiegbu F.O."/>
            <person name="Baker S.E."/>
            <person name="Barry K."/>
            <person name="Bendiksby M."/>
            <person name="Blumentritt M."/>
            <person name="Coutinho P.M."/>
            <person name="Cullen D."/>
            <person name="de Vries R.P."/>
            <person name="Gathman A."/>
            <person name="Goodell B."/>
            <person name="Henrissat B."/>
            <person name="Ihrmark K."/>
            <person name="Kauserud H."/>
            <person name="Kohler A."/>
            <person name="LaButti K."/>
            <person name="Lapidus A."/>
            <person name="Lavin J.L."/>
            <person name="Lee Y.-H."/>
            <person name="Lindquist E."/>
            <person name="Lilly W."/>
            <person name="Lucas S."/>
            <person name="Morin E."/>
            <person name="Murat C."/>
            <person name="Oguiza J.A."/>
            <person name="Park J."/>
            <person name="Pisabarro A.G."/>
            <person name="Riley R."/>
            <person name="Rosling A."/>
            <person name="Salamov A."/>
            <person name="Schmidt O."/>
            <person name="Schmutz J."/>
            <person name="Skrede I."/>
            <person name="Stenlid J."/>
            <person name="Wiebenga A."/>
            <person name="Xie X."/>
            <person name="Kuees U."/>
            <person name="Hibbett D.S."/>
            <person name="Hoffmeister D."/>
            <person name="Hoegberg N."/>
            <person name="Martin F."/>
            <person name="Grigoriev I.V."/>
            <person name="Watkinson S.C."/>
        </authorList>
    </citation>
    <scope>NUCLEOTIDE SEQUENCE [LARGE SCALE GENOMIC DNA]</scope>
    <source>
        <strain evidence="6">strain S7.3</strain>
    </source>
</reference>
<keyword evidence="6" id="KW-1185">Reference proteome</keyword>